<keyword evidence="5" id="KW-1185">Reference proteome</keyword>
<evidence type="ECO:0000256" key="3">
    <source>
        <dbReference type="SAM" id="Phobius"/>
    </source>
</evidence>
<evidence type="ECO:0000313" key="5">
    <source>
        <dbReference type="Proteomes" id="UP000327013"/>
    </source>
</evidence>
<evidence type="ECO:0000256" key="2">
    <source>
        <dbReference type="ARBA" id="ARBA00023136"/>
    </source>
</evidence>
<name>A0A5N6RVB0_9ROSI</name>
<accession>A0A5N6RVB0</accession>
<protein>
    <recommendedName>
        <fullName evidence="6">Late embryogenesis abundant protein LEA-2 subgroup domain-containing protein</fullName>
    </recommendedName>
</protein>
<dbReference type="InterPro" id="IPR044839">
    <property type="entry name" value="NDR1-like"/>
</dbReference>
<dbReference type="OrthoDB" id="1914670at2759"/>
<organism evidence="4 5">
    <name type="scientific">Carpinus fangiana</name>
    <dbReference type="NCBI Taxonomy" id="176857"/>
    <lineage>
        <taxon>Eukaryota</taxon>
        <taxon>Viridiplantae</taxon>
        <taxon>Streptophyta</taxon>
        <taxon>Embryophyta</taxon>
        <taxon>Tracheophyta</taxon>
        <taxon>Spermatophyta</taxon>
        <taxon>Magnoliopsida</taxon>
        <taxon>eudicotyledons</taxon>
        <taxon>Gunneridae</taxon>
        <taxon>Pentapetalae</taxon>
        <taxon>rosids</taxon>
        <taxon>fabids</taxon>
        <taxon>Fagales</taxon>
        <taxon>Betulaceae</taxon>
        <taxon>Carpinus</taxon>
    </lineage>
</organism>
<dbReference type="Proteomes" id="UP000327013">
    <property type="component" value="Chromosome 8"/>
</dbReference>
<sequence length="228" mass="26044">MAESTGCCCKCCLRLIISIGVLSLIVWLTLRADTPKCSIQYFYLPALDKTLNTPKNGTLIFELRLQNTNKDKGVYYDALNLTFYDNPNRSLSHIIGKYTIPPFYQGHQKKAKRRESVEVNNTLVLGSGITNRPPPVFRVDLATAVRFKNIFWKWKSKRRMLVVAANVEVNDQGVKVNKKGIKLKSGAPKNGYCGRAQVVYRNETLLSQWTECWLCQLDQRHFCLSHLL</sequence>
<comment type="subcellular location">
    <subcellularLocation>
        <location evidence="1">Membrane</location>
    </subcellularLocation>
</comment>
<keyword evidence="2 3" id="KW-0472">Membrane</keyword>
<dbReference type="AlphaFoldDB" id="A0A5N6RVB0"/>
<dbReference type="GO" id="GO:0009506">
    <property type="term" value="C:plasmodesma"/>
    <property type="evidence" value="ECO:0007669"/>
    <property type="project" value="TreeGrafter"/>
</dbReference>
<dbReference type="EMBL" id="CM017328">
    <property type="protein sequence ID" value="KAE8125629.1"/>
    <property type="molecule type" value="Genomic_DNA"/>
</dbReference>
<evidence type="ECO:0000313" key="4">
    <source>
        <dbReference type="EMBL" id="KAE8125629.1"/>
    </source>
</evidence>
<dbReference type="GO" id="GO:0098542">
    <property type="term" value="P:defense response to other organism"/>
    <property type="evidence" value="ECO:0007669"/>
    <property type="project" value="InterPro"/>
</dbReference>
<gene>
    <name evidence="4" type="ORF">FH972_020412</name>
</gene>
<dbReference type="PANTHER" id="PTHR31415:SF52">
    <property type="entry name" value="LATE EMBRYOGENESIS ABUNDANT (LEA) HYDROXYPROLINE-RICH GLYCOPROTEIN FAMILY-RELATED"/>
    <property type="match status" value="1"/>
</dbReference>
<evidence type="ECO:0008006" key="6">
    <source>
        <dbReference type="Google" id="ProtNLM"/>
    </source>
</evidence>
<reference evidence="4 5" key="1">
    <citation type="submission" date="2019-06" db="EMBL/GenBank/DDBJ databases">
        <title>A chromosomal-level reference genome of Carpinus fangiana (Coryloideae, Betulaceae).</title>
        <authorList>
            <person name="Yang X."/>
            <person name="Wang Z."/>
            <person name="Zhang L."/>
            <person name="Hao G."/>
            <person name="Liu J."/>
            <person name="Yang Y."/>
        </authorList>
    </citation>
    <scope>NUCLEOTIDE SEQUENCE [LARGE SCALE GENOMIC DNA]</scope>
    <source>
        <strain evidence="4">Cfa_2016G</strain>
        <tissue evidence="4">Leaf</tissue>
    </source>
</reference>
<keyword evidence="3" id="KW-0812">Transmembrane</keyword>
<feature type="transmembrane region" description="Helical" evidence="3">
    <location>
        <begin position="12"/>
        <end position="30"/>
    </location>
</feature>
<proteinExistence type="predicted"/>
<dbReference type="PANTHER" id="PTHR31415">
    <property type="entry name" value="OS05G0367900 PROTEIN"/>
    <property type="match status" value="1"/>
</dbReference>
<keyword evidence="3" id="KW-1133">Transmembrane helix</keyword>
<dbReference type="GO" id="GO:0005886">
    <property type="term" value="C:plasma membrane"/>
    <property type="evidence" value="ECO:0007669"/>
    <property type="project" value="TreeGrafter"/>
</dbReference>
<evidence type="ECO:0000256" key="1">
    <source>
        <dbReference type="ARBA" id="ARBA00004370"/>
    </source>
</evidence>